<dbReference type="GO" id="GO:0016491">
    <property type="term" value="F:oxidoreductase activity"/>
    <property type="evidence" value="ECO:0007669"/>
    <property type="project" value="UniProtKB-KW"/>
</dbReference>
<keyword evidence="6" id="KW-1185">Reference proteome</keyword>
<dbReference type="AlphaFoldDB" id="A0A238WEE9"/>
<dbReference type="Proteomes" id="UP000198384">
    <property type="component" value="Unassembled WGS sequence"/>
</dbReference>
<feature type="domain" description="Nitroreductase" evidence="4">
    <location>
        <begin position="40"/>
        <end position="207"/>
    </location>
</feature>
<proteinExistence type="predicted"/>
<dbReference type="InterPro" id="IPR050627">
    <property type="entry name" value="Nitroreductase/BluB"/>
</dbReference>
<dbReference type="PANTHER" id="PTHR23026">
    <property type="entry name" value="NADPH NITROREDUCTASE"/>
    <property type="match status" value="1"/>
</dbReference>
<dbReference type="InterPro" id="IPR000415">
    <property type="entry name" value="Nitroreductase-like"/>
</dbReference>
<dbReference type="SUPFAM" id="SSF55469">
    <property type="entry name" value="FMN-dependent nitroreductase-like"/>
    <property type="match status" value="1"/>
</dbReference>
<keyword evidence="2" id="KW-0288">FMN</keyword>
<dbReference type="Gene3D" id="3.40.109.10">
    <property type="entry name" value="NADH Oxidase"/>
    <property type="match status" value="1"/>
</dbReference>
<keyword evidence="3" id="KW-0560">Oxidoreductase</keyword>
<dbReference type="CDD" id="cd02144">
    <property type="entry name" value="iodotyrosine_dehalogenase"/>
    <property type="match status" value="1"/>
</dbReference>
<accession>A0A238WEE9</accession>
<keyword evidence="1" id="KW-0285">Flavoprotein</keyword>
<dbReference type="OrthoDB" id="9809288at2"/>
<evidence type="ECO:0000256" key="3">
    <source>
        <dbReference type="ARBA" id="ARBA00023002"/>
    </source>
</evidence>
<dbReference type="RefSeq" id="WP_089380805.1">
    <property type="nucleotide sequence ID" value="NZ_FZNT01000003.1"/>
</dbReference>
<sequence length="229" mass="26487">MQTDDFILVNGHKHIFYNQEEVSEKEMLQRSEDYFNRCNKRRSVRDFSDKEIPIEVIENIVKSASTAPSGANKQPWTFCVVKSSEIKKKIRLAAEEEERKSYAERMSEEWLDDLKHIGTDANKPFLETAPYLIIVFKRPYEIDVEGKKHPNYYVNESVGLACGFLISAIHNAGLVTLTHTPSPMRFLEQILERPSNERAFLLLPVGYKAAKTYVPAIERKPLDEVMELY</sequence>
<dbReference type="EMBL" id="FZNT01000003">
    <property type="protein sequence ID" value="SNR44807.1"/>
    <property type="molecule type" value="Genomic_DNA"/>
</dbReference>
<organism evidence="5 6">
    <name type="scientific">Lutibacter agarilyticus</name>
    <dbReference type="NCBI Taxonomy" id="1109740"/>
    <lineage>
        <taxon>Bacteria</taxon>
        <taxon>Pseudomonadati</taxon>
        <taxon>Bacteroidota</taxon>
        <taxon>Flavobacteriia</taxon>
        <taxon>Flavobacteriales</taxon>
        <taxon>Flavobacteriaceae</taxon>
        <taxon>Lutibacter</taxon>
    </lineage>
</organism>
<protein>
    <submittedName>
        <fullName evidence="5">Nitroreductase</fullName>
    </submittedName>
</protein>
<dbReference type="PANTHER" id="PTHR23026:SF90">
    <property type="entry name" value="IODOTYROSINE DEIODINASE 1"/>
    <property type="match status" value="1"/>
</dbReference>
<gene>
    <name evidence="5" type="ORF">SAMN06265371_103128</name>
</gene>
<name>A0A238WEE9_9FLAO</name>
<reference evidence="5 6" key="1">
    <citation type="submission" date="2017-06" db="EMBL/GenBank/DDBJ databases">
        <authorList>
            <person name="Kim H.J."/>
            <person name="Triplett B.A."/>
        </authorList>
    </citation>
    <scope>NUCLEOTIDE SEQUENCE [LARGE SCALE GENOMIC DNA]</scope>
    <source>
        <strain evidence="5 6">DSM 29150</strain>
    </source>
</reference>
<evidence type="ECO:0000256" key="1">
    <source>
        <dbReference type="ARBA" id="ARBA00022630"/>
    </source>
</evidence>
<evidence type="ECO:0000259" key="4">
    <source>
        <dbReference type="Pfam" id="PF00881"/>
    </source>
</evidence>
<evidence type="ECO:0000313" key="6">
    <source>
        <dbReference type="Proteomes" id="UP000198384"/>
    </source>
</evidence>
<evidence type="ECO:0000313" key="5">
    <source>
        <dbReference type="EMBL" id="SNR44807.1"/>
    </source>
</evidence>
<evidence type="ECO:0000256" key="2">
    <source>
        <dbReference type="ARBA" id="ARBA00022643"/>
    </source>
</evidence>
<dbReference type="InterPro" id="IPR029479">
    <property type="entry name" value="Nitroreductase"/>
</dbReference>
<dbReference type="Pfam" id="PF00881">
    <property type="entry name" value="Nitroreductase"/>
    <property type="match status" value="1"/>
</dbReference>